<feature type="compositionally biased region" description="Basic and acidic residues" evidence="2">
    <location>
        <begin position="47"/>
        <end position="60"/>
    </location>
</feature>
<keyword evidence="1" id="KW-0479">Metal-binding</keyword>
<dbReference type="Gene3D" id="3.30.160.60">
    <property type="entry name" value="Classic Zinc Finger"/>
    <property type="match status" value="1"/>
</dbReference>
<feature type="compositionally biased region" description="Polar residues" evidence="2">
    <location>
        <begin position="16"/>
        <end position="27"/>
    </location>
</feature>
<evidence type="ECO:0000256" key="1">
    <source>
        <dbReference type="PROSITE-ProRule" id="PRU00042"/>
    </source>
</evidence>
<dbReference type="AlphaFoldDB" id="A0ABD3HVX9"/>
<feature type="compositionally biased region" description="Low complexity" evidence="2">
    <location>
        <begin position="196"/>
        <end position="205"/>
    </location>
</feature>
<feature type="compositionally biased region" description="Basic and acidic residues" evidence="2">
    <location>
        <begin position="348"/>
        <end position="361"/>
    </location>
</feature>
<reference evidence="4 5" key="1">
    <citation type="submission" date="2024-09" db="EMBL/GenBank/DDBJ databases">
        <title>Chromosome-scale assembly of Riccia sorocarpa.</title>
        <authorList>
            <person name="Paukszto L."/>
        </authorList>
    </citation>
    <scope>NUCLEOTIDE SEQUENCE [LARGE SCALE GENOMIC DNA]</scope>
    <source>
        <strain evidence="4">LP-2024</strain>
        <tissue evidence="4">Aerial parts of the thallus</tissue>
    </source>
</reference>
<sequence>MQVGFYNENSKDESSASDSQMGSSKKSCVTKRQRESDEIEQDADGGICDRDNEEGLDRMSTDVVTNEMSNMRKRGPSNKRSSHLPVASGDWPRGGEDVHSVMGDSSVYFDGNSSRSDDVPCQSEVSNDENEAVLELGKRNTLGHMQQRGANSSHFGSRNPGLSISLEDRESLGEGEQRAGGAGAGPGSFVRHDHSALQSPASSSSFFHRKTDAKPCVEFSMAVGSSSYDRNTDERGAGIHLGGSGRDQGSETSHPSSSDDWGGGTRPGARACREKAVKLFGIEVTPTSSPAAGREEETIRLERDSRMWRYGLADRTSSAKDGVMDDKKEDFEADEEAAEEIRSNPSETGRDIDDGGSDTKAEQGCSGFSGGENRKYECQYCFREFASSQALGGHQNAHKRERQQAKRAQIQASRAAVNQSKASGRQYYPMQALHHRLPSGAPRLVAHSAGHGFEDGAMVSPGGHHHPQAQRIAMLHPHQPAFFPHFSQNPMSFPTRSVPSVNVLGPVPQNPNASWVFYPHPSTSPPYAPFLTAGPPLYSPVYGDVVYPEASTIPAVQPQPMMTQIQPKQPIGEDNLRVPAPQPTNRSFRSFSSSVPNGVKLHNDSPGLEDLEVKMYSNILRKLSSPYMSLAQFTLVLFIRPYYLARCLYAKL</sequence>
<dbReference type="PROSITE" id="PS00028">
    <property type="entry name" value="ZINC_FINGER_C2H2_1"/>
    <property type="match status" value="1"/>
</dbReference>
<dbReference type="Pfam" id="PF13912">
    <property type="entry name" value="zf-C2H2_6"/>
    <property type="match status" value="1"/>
</dbReference>
<feature type="domain" description="C2H2-type" evidence="3">
    <location>
        <begin position="376"/>
        <end position="403"/>
    </location>
</feature>
<proteinExistence type="predicted"/>
<keyword evidence="1" id="KW-0863">Zinc-finger</keyword>
<gene>
    <name evidence="4" type="ORF">R1sor_007901</name>
</gene>
<evidence type="ECO:0000313" key="5">
    <source>
        <dbReference type="Proteomes" id="UP001633002"/>
    </source>
</evidence>
<accession>A0ABD3HVX9</accession>
<dbReference type="Proteomes" id="UP001633002">
    <property type="component" value="Unassembled WGS sequence"/>
</dbReference>
<feature type="region of interest" description="Disordered" evidence="2">
    <location>
        <begin position="1"/>
        <end position="209"/>
    </location>
</feature>
<dbReference type="EMBL" id="JBJQOH010000003">
    <property type="protein sequence ID" value="KAL3694250.1"/>
    <property type="molecule type" value="Genomic_DNA"/>
</dbReference>
<feature type="compositionally biased region" description="Basic residues" evidence="2">
    <location>
        <begin position="71"/>
        <end position="82"/>
    </location>
</feature>
<dbReference type="GO" id="GO:0008270">
    <property type="term" value="F:zinc ion binding"/>
    <property type="evidence" value="ECO:0007669"/>
    <property type="project" value="UniProtKB-KW"/>
</dbReference>
<feature type="compositionally biased region" description="Basic and acidic residues" evidence="2">
    <location>
        <begin position="166"/>
        <end position="177"/>
    </location>
</feature>
<protein>
    <recommendedName>
        <fullName evidence="3">C2H2-type domain-containing protein</fullName>
    </recommendedName>
</protein>
<evidence type="ECO:0000256" key="2">
    <source>
        <dbReference type="SAM" id="MobiDB-lite"/>
    </source>
</evidence>
<evidence type="ECO:0000313" key="4">
    <source>
        <dbReference type="EMBL" id="KAL3694250.1"/>
    </source>
</evidence>
<organism evidence="4 5">
    <name type="scientific">Riccia sorocarpa</name>
    <dbReference type="NCBI Taxonomy" id="122646"/>
    <lineage>
        <taxon>Eukaryota</taxon>
        <taxon>Viridiplantae</taxon>
        <taxon>Streptophyta</taxon>
        <taxon>Embryophyta</taxon>
        <taxon>Marchantiophyta</taxon>
        <taxon>Marchantiopsida</taxon>
        <taxon>Marchantiidae</taxon>
        <taxon>Marchantiales</taxon>
        <taxon>Ricciaceae</taxon>
        <taxon>Riccia</taxon>
    </lineage>
</organism>
<dbReference type="InterPro" id="IPR044299">
    <property type="entry name" value="GIS3/ZFP5/ZFP6"/>
</dbReference>
<dbReference type="PANTHER" id="PTHR46353">
    <property type="entry name" value="ZINC FINGER PROTEIN 5"/>
    <property type="match status" value="1"/>
</dbReference>
<dbReference type="InterPro" id="IPR013087">
    <property type="entry name" value="Znf_C2H2_type"/>
</dbReference>
<name>A0ABD3HVX9_9MARC</name>
<feature type="compositionally biased region" description="Polar residues" evidence="2">
    <location>
        <begin position="250"/>
        <end position="259"/>
    </location>
</feature>
<keyword evidence="5" id="KW-1185">Reference proteome</keyword>
<comment type="caution">
    <text evidence="4">The sequence shown here is derived from an EMBL/GenBank/DDBJ whole genome shotgun (WGS) entry which is preliminary data.</text>
</comment>
<dbReference type="InterPro" id="IPR036236">
    <property type="entry name" value="Znf_C2H2_sf"/>
</dbReference>
<evidence type="ECO:0000259" key="3">
    <source>
        <dbReference type="PROSITE" id="PS50157"/>
    </source>
</evidence>
<dbReference type="PANTHER" id="PTHR46353:SF23">
    <property type="entry name" value="C2H2 ZINC FINGER-CONTAINING PROTEIN-RELATED"/>
    <property type="match status" value="1"/>
</dbReference>
<dbReference type="PROSITE" id="PS50157">
    <property type="entry name" value="ZINC_FINGER_C2H2_2"/>
    <property type="match status" value="1"/>
</dbReference>
<keyword evidence="1" id="KW-0862">Zinc</keyword>
<feature type="compositionally biased region" description="Polar residues" evidence="2">
    <location>
        <begin position="148"/>
        <end position="162"/>
    </location>
</feature>
<dbReference type="SUPFAM" id="SSF57667">
    <property type="entry name" value="beta-beta-alpha zinc fingers"/>
    <property type="match status" value="1"/>
</dbReference>
<feature type="region of interest" description="Disordered" evidence="2">
    <location>
        <begin position="311"/>
        <end position="366"/>
    </location>
</feature>
<feature type="region of interest" description="Disordered" evidence="2">
    <location>
        <begin position="224"/>
        <end position="272"/>
    </location>
</feature>